<dbReference type="SUPFAM" id="SSF63491">
    <property type="entry name" value="BAG domain"/>
    <property type="match status" value="1"/>
</dbReference>
<dbReference type="AlphaFoldDB" id="A0A420Y8B4"/>
<sequence>MSRFGWSTRGGLSPFSSNLGEGGVPAVTEDDFSYITSEDLETSGVEPRARHDTQASEEPDVLQIRSKGKTYIENFPAYSIGDGQVLVADLQERIQLLLKLPEKQAKRMRLLYKGRQLKDLDKPVRDYGVKNNSEVLVILGDVPADEGSDDDSEEIVVIDEPRKKSKKKKSKSKKNRGGERSPPDASLEVPSDADRRPGSSSRTQSPSVASGFSGASSVSAVRGGPIEKINSIGQDFTEKLLPLAVQFTANPPTDPKKREDEHRRISETVMQQVILKLDGVDTEGQDEARARRRELVRYVQGILKDMDARLKG</sequence>
<dbReference type="OrthoDB" id="417450at2759"/>
<feature type="region of interest" description="Disordered" evidence="1">
    <location>
        <begin position="142"/>
        <end position="220"/>
    </location>
</feature>
<gene>
    <name evidence="4" type="ORF">DL546_006105</name>
</gene>
<proteinExistence type="predicted"/>
<dbReference type="PROSITE" id="PS51035">
    <property type="entry name" value="BAG"/>
    <property type="match status" value="1"/>
</dbReference>
<evidence type="ECO:0000256" key="1">
    <source>
        <dbReference type="SAM" id="MobiDB-lite"/>
    </source>
</evidence>
<protein>
    <recommendedName>
        <fullName evidence="6">BAG domain-containing protein</fullName>
    </recommendedName>
</protein>
<reference evidence="4 5" key="1">
    <citation type="submission" date="2018-08" db="EMBL/GenBank/DDBJ databases">
        <title>Draft genome of the lignicolous fungus Coniochaeta pulveracea.</title>
        <authorList>
            <person name="Borstlap C.J."/>
            <person name="De Witt R.N."/>
            <person name="Botha A."/>
            <person name="Volschenk H."/>
        </authorList>
    </citation>
    <scope>NUCLEOTIDE SEQUENCE [LARGE SCALE GENOMIC DNA]</scope>
    <source>
        <strain evidence="4 5">CAB683</strain>
    </source>
</reference>
<feature type="domain" description="Ubiquitin-like" evidence="2">
    <location>
        <begin position="87"/>
        <end position="139"/>
    </location>
</feature>
<dbReference type="Pfam" id="PF00240">
    <property type="entry name" value="ubiquitin"/>
    <property type="match status" value="1"/>
</dbReference>
<dbReference type="PROSITE" id="PS50053">
    <property type="entry name" value="UBIQUITIN_2"/>
    <property type="match status" value="1"/>
</dbReference>
<evidence type="ECO:0000313" key="5">
    <source>
        <dbReference type="Proteomes" id="UP000275385"/>
    </source>
</evidence>
<feature type="compositionally biased region" description="Basic and acidic residues" evidence="1">
    <location>
        <begin position="254"/>
        <end position="266"/>
    </location>
</feature>
<keyword evidence="5" id="KW-1185">Reference proteome</keyword>
<dbReference type="Gene3D" id="3.10.20.90">
    <property type="entry name" value="Phosphatidylinositol 3-kinase Catalytic Subunit, Chain A, domain 1"/>
    <property type="match status" value="1"/>
</dbReference>
<feature type="domain" description="BAG" evidence="3">
    <location>
        <begin position="246"/>
        <end position="310"/>
    </location>
</feature>
<feature type="compositionally biased region" description="Acidic residues" evidence="1">
    <location>
        <begin position="143"/>
        <end position="157"/>
    </location>
</feature>
<dbReference type="CDD" id="cd17039">
    <property type="entry name" value="Ubl_ubiquitin_like"/>
    <property type="match status" value="1"/>
</dbReference>
<dbReference type="Pfam" id="PF02179">
    <property type="entry name" value="BAG"/>
    <property type="match status" value="1"/>
</dbReference>
<name>A0A420Y8B4_9PEZI</name>
<accession>A0A420Y8B4</accession>
<dbReference type="Proteomes" id="UP000275385">
    <property type="component" value="Unassembled WGS sequence"/>
</dbReference>
<dbReference type="EMBL" id="QVQW01000035">
    <property type="protein sequence ID" value="RKU44057.1"/>
    <property type="molecule type" value="Genomic_DNA"/>
</dbReference>
<dbReference type="InterPro" id="IPR036533">
    <property type="entry name" value="BAG_dom_sf"/>
</dbReference>
<feature type="region of interest" description="Disordered" evidence="1">
    <location>
        <begin position="247"/>
        <end position="266"/>
    </location>
</feature>
<evidence type="ECO:0008006" key="6">
    <source>
        <dbReference type="Google" id="ProtNLM"/>
    </source>
</evidence>
<feature type="compositionally biased region" description="Basic residues" evidence="1">
    <location>
        <begin position="163"/>
        <end position="175"/>
    </location>
</feature>
<dbReference type="InterPro" id="IPR000626">
    <property type="entry name" value="Ubiquitin-like_dom"/>
</dbReference>
<dbReference type="GO" id="GO:0051087">
    <property type="term" value="F:protein-folding chaperone binding"/>
    <property type="evidence" value="ECO:0007669"/>
    <property type="project" value="InterPro"/>
</dbReference>
<comment type="caution">
    <text evidence="4">The sequence shown here is derived from an EMBL/GenBank/DDBJ whole genome shotgun (WGS) entry which is preliminary data.</text>
</comment>
<dbReference type="Gene3D" id="1.20.58.120">
    <property type="entry name" value="BAG domain"/>
    <property type="match status" value="1"/>
</dbReference>
<evidence type="ECO:0000259" key="2">
    <source>
        <dbReference type="PROSITE" id="PS50053"/>
    </source>
</evidence>
<evidence type="ECO:0000259" key="3">
    <source>
        <dbReference type="PROSITE" id="PS51035"/>
    </source>
</evidence>
<dbReference type="InterPro" id="IPR029071">
    <property type="entry name" value="Ubiquitin-like_domsf"/>
</dbReference>
<feature type="compositionally biased region" description="Low complexity" evidence="1">
    <location>
        <begin position="205"/>
        <end position="220"/>
    </location>
</feature>
<dbReference type="STRING" id="177199.A0A420Y8B4"/>
<dbReference type="SUPFAM" id="SSF54236">
    <property type="entry name" value="Ubiquitin-like"/>
    <property type="match status" value="1"/>
</dbReference>
<dbReference type="InterPro" id="IPR003103">
    <property type="entry name" value="BAG_domain"/>
</dbReference>
<evidence type="ECO:0000313" key="4">
    <source>
        <dbReference type="EMBL" id="RKU44057.1"/>
    </source>
</evidence>
<feature type="region of interest" description="Disordered" evidence="1">
    <location>
        <begin position="38"/>
        <end position="60"/>
    </location>
</feature>
<organism evidence="4 5">
    <name type="scientific">Coniochaeta pulveracea</name>
    <dbReference type="NCBI Taxonomy" id="177199"/>
    <lineage>
        <taxon>Eukaryota</taxon>
        <taxon>Fungi</taxon>
        <taxon>Dikarya</taxon>
        <taxon>Ascomycota</taxon>
        <taxon>Pezizomycotina</taxon>
        <taxon>Sordariomycetes</taxon>
        <taxon>Sordariomycetidae</taxon>
        <taxon>Coniochaetales</taxon>
        <taxon>Coniochaetaceae</taxon>
        <taxon>Coniochaeta</taxon>
    </lineage>
</organism>
<dbReference type="SMART" id="SM00264">
    <property type="entry name" value="BAG"/>
    <property type="match status" value="1"/>
</dbReference>
<feature type="region of interest" description="Disordered" evidence="1">
    <location>
        <begin position="1"/>
        <end position="24"/>
    </location>
</feature>